<protein>
    <submittedName>
        <fullName evidence="2">Uncharacterized protein</fullName>
    </submittedName>
</protein>
<feature type="signal peptide" evidence="1">
    <location>
        <begin position="1"/>
        <end position="17"/>
    </location>
</feature>
<accession>A0AAE1ZIH2</accession>
<proteinExistence type="predicted"/>
<keyword evidence="3" id="KW-1185">Reference proteome</keyword>
<name>A0AAE1ZIH2_SCHME</name>
<gene>
    <name evidence="2" type="ORF">MN116_001632</name>
</gene>
<sequence length="108" mass="12513">MSFFFLLICLLLFQTNPYFQLKSMSVSQAYQSGQATSMAVYNLPSSADETEVQSIFPSARSVSFVRSHSVSPQSKGCATLTHSYNVSRWYYLRWREVKEGRPKHFRRK</sequence>
<reference evidence="2" key="1">
    <citation type="submission" date="2022-04" db="EMBL/GenBank/DDBJ databases">
        <authorList>
            <person name="Xu L."/>
            <person name="Lv Z."/>
        </authorList>
    </citation>
    <scope>NUCLEOTIDE SEQUENCE</scope>
    <source>
        <strain evidence="2">LV_2022a</strain>
    </source>
</reference>
<dbReference type="Proteomes" id="UP001292079">
    <property type="component" value="Unassembled WGS sequence"/>
</dbReference>
<evidence type="ECO:0000313" key="2">
    <source>
        <dbReference type="EMBL" id="KAK4474482.1"/>
    </source>
</evidence>
<comment type="caution">
    <text evidence="2">The sequence shown here is derived from an EMBL/GenBank/DDBJ whole genome shotgun (WGS) entry which is preliminary data.</text>
</comment>
<organism evidence="2 3">
    <name type="scientific">Schistosoma mekongi</name>
    <name type="common">Parasitic worm</name>
    <dbReference type="NCBI Taxonomy" id="38744"/>
    <lineage>
        <taxon>Eukaryota</taxon>
        <taxon>Metazoa</taxon>
        <taxon>Spiralia</taxon>
        <taxon>Lophotrochozoa</taxon>
        <taxon>Platyhelminthes</taxon>
        <taxon>Trematoda</taxon>
        <taxon>Digenea</taxon>
        <taxon>Strigeidida</taxon>
        <taxon>Schistosomatoidea</taxon>
        <taxon>Schistosomatidae</taxon>
        <taxon>Schistosoma</taxon>
    </lineage>
</organism>
<evidence type="ECO:0000313" key="3">
    <source>
        <dbReference type="Proteomes" id="UP001292079"/>
    </source>
</evidence>
<reference evidence="2" key="2">
    <citation type="journal article" date="2023" name="Infect Dis Poverty">
        <title>Chromosome-scale genome of the human blood fluke Schistosoma mekongi and its implications for public health.</title>
        <authorList>
            <person name="Zhou M."/>
            <person name="Xu L."/>
            <person name="Xu D."/>
            <person name="Chen W."/>
            <person name="Khan J."/>
            <person name="Hu Y."/>
            <person name="Huang H."/>
            <person name="Wei H."/>
            <person name="Zhang Y."/>
            <person name="Chusongsang P."/>
            <person name="Tanasarnprasert K."/>
            <person name="Hu X."/>
            <person name="Limpanont Y."/>
            <person name="Lv Z."/>
        </authorList>
    </citation>
    <scope>NUCLEOTIDE SEQUENCE</scope>
    <source>
        <strain evidence="2">LV_2022a</strain>
    </source>
</reference>
<feature type="chain" id="PRO_5041970970" evidence="1">
    <location>
        <begin position="18"/>
        <end position="108"/>
    </location>
</feature>
<evidence type="ECO:0000256" key="1">
    <source>
        <dbReference type="SAM" id="SignalP"/>
    </source>
</evidence>
<dbReference type="EMBL" id="JALJAT010000001">
    <property type="protein sequence ID" value="KAK4474482.1"/>
    <property type="molecule type" value="Genomic_DNA"/>
</dbReference>
<dbReference type="AlphaFoldDB" id="A0AAE1ZIH2"/>
<keyword evidence="1" id="KW-0732">Signal</keyword>